<reference evidence="11 12" key="1">
    <citation type="submission" date="2016-04" db="EMBL/GenBank/DDBJ databases">
        <title>ATOL: Assembling a taxonomically balanced genome-scale reconstruction of the evolutionary history of the Enterobacteriaceae.</title>
        <authorList>
            <person name="Plunkett G.III."/>
            <person name="Neeno-Eckwall E.C."/>
            <person name="Glasner J.D."/>
            <person name="Perna N.T."/>
        </authorList>
    </citation>
    <scope>NUCLEOTIDE SEQUENCE [LARGE SCALE GENOMIC DNA]</scope>
    <source>
        <strain evidence="11 12">ATCC 51602</strain>
    </source>
</reference>
<accession>A0ABX2W964</accession>
<dbReference type="EMBL" id="LXEQ01000031">
    <property type="protein sequence ID" value="OAT28297.1"/>
    <property type="molecule type" value="Genomic_DNA"/>
</dbReference>
<feature type="transmembrane region" description="Helical" evidence="10">
    <location>
        <begin position="324"/>
        <end position="353"/>
    </location>
</feature>
<dbReference type="PROSITE" id="PS00872">
    <property type="entry name" value="NA_GALACTOSIDE_SYMP"/>
    <property type="match status" value="1"/>
</dbReference>
<evidence type="ECO:0000256" key="9">
    <source>
        <dbReference type="ARBA" id="ARBA00023136"/>
    </source>
</evidence>
<keyword evidence="6 10" id="KW-0812">Transmembrane</keyword>
<dbReference type="InterPro" id="IPR018043">
    <property type="entry name" value="Na/Gal_symport_CS"/>
</dbReference>
<dbReference type="CDD" id="cd17332">
    <property type="entry name" value="MFS_MelB_like"/>
    <property type="match status" value="1"/>
</dbReference>
<dbReference type="InterPro" id="IPR039672">
    <property type="entry name" value="MFS_2"/>
</dbReference>
<feature type="transmembrane region" description="Helical" evidence="10">
    <location>
        <begin position="12"/>
        <end position="31"/>
    </location>
</feature>
<dbReference type="PANTHER" id="PTHR11328">
    <property type="entry name" value="MAJOR FACILITATOR SUPERFAMILY DOMAIN-CONTAINING PROTEIN"/>
    <property type="match status" value="1"/>
</dbReference>
<dbReference type="InterPro" id="IPR036259">
    <property type="entry name" value="MFS_trans_sf"/>
</dbReference>
<feature type="transmembrane region" description="Helical" evidence="10">
    <location>
        <begin position="408"/>
        <end position="432"/>
    </location>
</feature>
<protein>
    <submittedName>
        <fullName evidence="11">Na+/melibiose symporter</fullName>
    </submittedName>
</protein>
<feature type="transmembrane region" description="Helical" evidence="10">
    <location>
        <begin position="78"/>
        <end position="100"/>
    </location>
</feature>
<keyword evidence="7" id="KW-0769">Symport</keyword>
<comment type="subcellular location">
    <subcellularLocation>
        <location evidence="1">Cell membrane</location>
        <topology evidence="1">Multi-pass membrane protein</topology>
    </subcellularLocation>
</comment>
<keyword evidence="4" id="KW-1003">Cell membrane</keyword>
<sequence length="478" mass="53611">MSISIATKLSYGFGAFGKDFAIGIVYMYLMYYYTDIIGLSVGVVGTLFLVARIWDAINDPIMGWIVNNTRTRWGKFKPWILIGTITNSVVLFLLFSAHQFEGTTQLVFVCVTYILWGMTYTIMDIPFWSLVPTITLDKREREQLVPFPRFFASLSGFVTAGITLPFVKYVGGADRGFGFQMFTLILIAFFIASTIVTLRYVKEVYSSDNDTTTENSRLTLKTIVGLIYKNDQLSCLLGMALAYNIAANTITGFAIYYFTYVIGNADLFPYYMSYAGAANLLTLILFPRLVKALSRRVLWTCASTLPILGCCVLLWIALVGYHNIWMISLAGVLLNVGSALFWVLQVIMVADTVDYGEYKLNVRCESIAYSVQTMVVKGGSAFAALLISIVLGIIGYVPNVVQSESTLIGMQFIMIALPAVFYLITLAFYFRFYKLNGDMLRKIQIHVLDKYRKKPEFMTPEPQRAKVSNVVNASEAKV</sequence>
<dbReference type="InterPro" id="IPR001927">
    <property type="entry name" value="Na/Gal_symport"/>
</dbReference>
<dbReference type="Gene3D" id="1.20.1250.20">
    <property type="entry name" value="MFS general substrate transporter like domains"/>
    <property type="match status" value="1"/>
</dbReference>
<dbReference type="NCBIfam" id="NF007749">
    <property type="entry name" value="PRK10429.1"/>
    <property type="match status" value="1"/>
</dbReference>
<evidence type="ECO:0000256" key="1">
    <source>
        <dbReference type="ARBA" id="ARBA00004651"/>
    </source>
</evidence>
<evidence type="ECO:0000256" key="5">
    <source>
        <dbReference type="ARBA" id="ARBA00022597"/>
    </source>
</evidence>
<gene>
    <name evidence="11" type="ORF">M976_01823</name>
</gene>
<evidence type="ECO:0000313" key="12">
    <source>
        <dbReference type="Proteomes" id="UP000078407"/>
    </source>
</evidence>
<comment type="similarity">
    <text evidence="2">Belongs to the sodium:galactoside symporter (TC 2.A.2) family.</text>
</comment>
<evidence type="ECO:0000256" key="4">
    <source>
        <dbReference type="ARBA" id="ARBA00022475"/>
    </source>
</evidence>
<evidence type="ECO:0000256" key="3">
    <source>
        <dbReference type="ARBA" id="ARBA00022448"/>
    </source>
</evidence>
<evidence type="ECO:0000256" key="10">
    <source>
        <dbReference type="SAM" id="Phobius"/>
    </source>
</evidence>
<evidence type="ECO:0000256" key="8">
    <source>
        <dbReference type="ARBA" id="ARBA00022989"/>
    </source>
</evidence>
<evidence type="ECO:0000313" key="11">
    <source>
        <dbReference type="EMBL" id="OAT28297.1"/>
    </source>
</evidence>
<evidence type="ECO:0000256" key="7">
    <source>
        <dbReference type="ARBA" id="ARBA00022847"/>
    </source>
</evidence>
<feature type="transmembrane region" description="Helical" evidence="10">
    <location>
        <begin position="374"/>
        <end position="396"/>
    </location>
</feature>
<feature type="transmembrane region" description="Helical" evidence="10">
    <location>
        <begin position="297"/>
        <end position="318"/>
    </location>
</feature>
<feature type="transmembrane region" description="Helical" evidence="10">
    <location>
        <begin position="270"/>
        <end position="290"/>
    </location>
</feature>
<dbReference type="Pfam" id="PF13347">
    <property type="entry name" value="MFS_2"/>
    <property type="match status" value="1"/>
</dbReference>
<evidence type="ECO:0000256" key="6">
    <source>
        <dbReference type="ARBA" id="ARBA00022692"/>
    </source>
</evidence>
<feature type="transmembrane region" description="Helical" evidence="10">
    <location>
        <begin position="106"/>
        <end position="130"/>
    </location>
</feature>
<organism evidence="11 12">
    <name type="scientific">Buttiauxella ferragutiae ATCC 51602</name>
    <dbReference type="NCBI Taxonomy" id="1354252"/>
    <lineage>
        <taxon>Bacteria</taxon>
        <taxon>Pseudomonadati</taxon>
        <taxon>Pseudomonadota</taxon>
        <taxon>Gammaproteobacteria</taxon>
        <taxon>Enterobacterales</taxon>
        <taxon>Enterobacteriaceae</taxon>
        <taxon>Buttiauxella</taxon>
    </lineage>
</organism>
<feature type="transmembrane region" description="Helical" evidence="10">
    <location>
        <begin position="236"/>
        <end position="258"/>
    </location>
</feature>
<feature type="transmembrane region" description="Helical" evidence="10">
    <location>
        <begin position="150"/>
        <end position="171"/>
    </location>
</feature>
<keyword evidence="8 10" id="KW-1133">Transmembrane helix</keyword>
<keyword evidence="12" id="KW-1185">Reference proteome</keyword>
<dbReference type="NCBIfam" id="TIGR00792">
    <property type="entry name" value="gph"/>
    <property type="match status" value="1"/>
</dbReference>
<name>A0ABX2W964_9ENTR</name>
<comment type="caution">
    <text evidence="11">The sequence shown here is derived from an EMBL/GenBank/DDBJ whole genome shotgun (WGS) entry which is preliminary data.</text>
</comment>
<feature type="transmembrane region" description="Helical" evidence="10">
    <location>
        <begin position="177"/>
        <end position="198"/>
    </location>
</feature>
<proteinExistence type="inferred from homology"/>
<dbReference type="PANTHER" id="PTHR11328:SF36">
    <property type="entry name" value="MELIBIOSE PERMEASE"/>
    <property type="match status" value="1"/>
</dbReference>
<dbReference type="SUPFAM" id="SSF103473">
    <property type="entry name" value="MFS general substrate transporter"/>
    <property type="match status" value="1"/>
</dbReference>
<keyword evidence="5" id="KW-0762">Sugar transport</keyword>
<dbReference type="Proteomes" id="UP000078407">
    <property type="component" value="Unassembled WGS sequence"/>
</dbReference>
<dbReference type="RefSeq" id="WP_064543946.1">
    <property type="nucleotide sequence ID" value="NZ_LXEQ01000031.1"/>
</dbReference>
<evidence type="ECO:0000256" key="2">
    <source>
        <dbReference type="ARBA" id="ARBA00009617"/>
    </source>
</evidence>
<keyword evidence="3" id="KW-0813">Transport</keyword>
<keyword evidence="9 10" id="KW-0472">Membrane</keyword>
<feature type="transmembrane region" description="Helical" evidence="10">
    <location>
        <begin position="37"/>
        <end position="57"/>
    </location>
</feature>